<evidence type="ECO:0000259" key="1">
    <source>
        <dbReference type="Pfam" id="PF00733"/>
    </source>
</evidence>
<dbReference type="Proteomes" id="UP000766550">
    <property type="component" value="Unassembled WGS sequence"/>
</dbReference>
<reference evidence="2 3" key="1">
    <citation type="submission" date="2021-06" db="EMBL/GenBank/DDBJ databases">
        <title>New haloarchaea isolates fom saline soil.</title>
        <authorList>
            <person name="Duran-Viseras A."/>
            <person name="Sanchez-Porro C.S."/>
            <person name="Ventosa A."/>
        </authorList>
    </citation>
    <scope>NUCLEOTIDE SEQUENCE [LARGE SCALE GENOMIC DNA]</scope>
    <source>
        <strain evidence="2 3">JCM 183640</strain>
    </source>
</reference>
<dbReference type="OrthoDB" id="297261at2157"/>
<feature type="domain" description="Asparagine synthetase" evidence="1">
    <location>
        <begin position="203"/>
        <end position="288"/>
    </location>
</feature>
<dbReference type="InterPro" id="IPR001962">
    <property type="entry name" value="Asn_synthase"/>
</dbReference>
<name>A0A8J7YDZ1_9EURY</name>
<dbReference type="Gene3D" id="3.40.50.620">
    <property type="entry name" value="HUPs"/>
    <property type="match status" value="1"/>
</dbReference>
<comment type="caution">
    <text evidence="2">The sequence shown here is derived from an EMBL/GenBank/DDBJ whole genome shotgun (WGS) entry which is preliminary data.</text>
</comment>
<proteinExistence type="predicted"/>
<dbReference type="InterPro" id="IPR029055">
    <property type="entry name" value="Ntn_hydrolases_N"/>
</dbReference>
<dbReference type="EMBL" id="JAHQXF010000002">
    <property type="protein sequence ID" value="MBV0925476.1"/>
    <property type="molecule type" value="Genomic_DNA"/>
</dbReference>
<dbReference type="Pfam" id="PF00733">
    <property type="entry name" value="Asn_synthase"/>
    <property type="match status" value="1"/>
</dbReference>
<dbReference type="InterPro" id="IPR014729">
    <property type="entry name" value="Rossmann-like_a/b/a_fold"/>
</dbReference>
<dbReference type="RefSeq" id="WP_162318300.1">
    <property type="nucleotide sequence ID" value="NZ_JAHQXF010000002.1"/>
</dbReference>
<dbReference type="SUPFAM" id="SSF52402">
    <property type="entry name" value="Adenine nucleotide alpha hydrolases-like"/>
    <property type="match status" value="1"/>
</dbReference>
<keyword evidence="3" id="KW-1185">Reference proteome</keyword>
<dbReference type="SUPFAM" id="SSF56235">
    <property type="entry name" value="N-terminal nucleophile aminohydrolases (Ntn hydrolases)"/>
    <property type="match status" value="1"/>
</dbReference>
<accession>A0A8J7YDZ1</accession>
<protein>
    <recommendedName>
        <fullName evidence="1">Asparagine synthetase domain-containing protein</fullName>
    </recommendedName>
</protein>
<organism evidence="2 3">
    <name type="scientific">Haloarcula limicola</name>
    <dbReference type="NCBI Taxonomy" id="1429915"/>
    <lineage>
        <taxon>Archaea</taxon>
        <taxon>Methanobacteriati</taxon>
        <taxon>Methanobacteriota</taxon>
        <taxon>Stenosarchaea group</taxon>
        <taxon>Halobacteria</taxon>
        <taxon>Halobacteriales</taxon>
        <taxon>Haloarculaceae</taxon>
        <taxon>Haloarcula</taxon>
    </lineage>
</organism>
<dbReference type="GO" id="GO:0006529">
    <property type="term" value="P:asparagine biosynthetic process"/>
    <property type="evidence" value="ECO:0007669"/>
    <property type="project" value="InterPro"/>
</dbReference>
<sequence>MNTEVFGVFGDREAFEQFAAPAKYDRVLEGREVTVGVSDVALGLPGRTQVYDDEDGLCVLWGEAFIDDAGSTSTAKHLYDAFGDRGADALGLVNGSYLAVIERAGTARVFTDQLRSWECYYTDAPGVRVFGSDAAHVGRTIDDASPDRGAIREFTHFGNVFTDRTAVEDLRRVPFDGFLGPDGTGELRRFVYRPAEFDYASELAERMERALERRSGLPGQNGLLLSAGYDSRIILSQIDDIDRCYSIGSTDADEVQVARLLADQYDAEHDILEVDASYLQTLYDVVQYTQGLRESVHIHHRGNDPEIRADSIYHGLFFDTMFRGYFLPRDGFEMFGLTFPRNRLEPDPDVASHYCDLLGCFPDPDVRERDWEMLDEAAGRQFAEETIRPAFEKCLDRADSVYNAIDLLGVKLKPTLPFRAHLADNYIESFIAADAELVEWHLMTPPEHRNDQVFLDALKQIDDDILHHRPPDRPHDSYRVNQVEKFLRRKLPVVDAFDTAWPDRDQIYANNNMDQQLFPETESIHELAPRTKLRINDVASWLDATLDHSVAPDEVIRAKR</sequence>
<evidence type="ECO:0000313" key="3">
    <source>
        <dbReference type="Proteomes" id="UP000766550"/>
    </source>
</evidence>
<dbReference type="AlphaFoldDB" id="A0A8J7YDZ1"/>
<evidence type="ECO:0000313" key="2">
    <source>
        <dbReference type="EMBL" id="MBV0925476.1"/>
    </source>
</evidence>
<dbReference type="GO" id="GO:0004066">
    <property type="term" value="F:asparagine synthase (glutamine-hydrolyzing) activity"/>
    <property type="evidence" value="ECO:0007669"/>
    <property type="project" value="InterPro"/>
</dbReference>
<gene>
    <name evidence="2" type="ORF">KTS45_14810</name>
</gene>